<reference evidence="2" key="1">
    <citation type="submission" date="2019-04" db="EMBL/GenBank/DDBJ databases">
        <title>Genome assembly of Zosterops borbonicus 15179.</title>
        <authorList>
            <person name="Leroy T."/>
            <person name="Anselmetti Y."/>
            <person name="Tilak M.-K."/>
            <person name="Nabholz B."/>
        </authorList>
    </citation>
    <scope>NUCLEOTIDE SEQUENCE</scope>
    <source>
        <strain evidence="2">HGM_15179</strain>
        <tissue evidence="2">Muscle</tissue>
    </source>
</reference>
<gene>
    <name evidence="2" type="ORF">HGM15179_016012</name>
</gene>
<keyword evidence="3" id="KW-1185">Reference proteome</keyword>
<name>A0A8K1G3X1_9PASS</name>
<feature type="compositionally biased region" description="Low complexity" evidence="1">
    <location>
        <begin position="25"/>
        <end position="35"/>
    </location>
</feature>
<evidence type="ECO:0000313" key="2">
    <source>
        <dbReference type="EMBL" id="TRZ11094.1"/>
    </source>
</evidence>
<sequence>MGSLLPEEREIKPPRKEHQQPKSCPEQPQEAKPAPEMVPGSARGPGLRTSHGILDSKDPRISHGIIPDSKDPRISHATILDSKDPRISHGIIDSKDPRINSGILLDSKDPRKKPWNPRLSQITEAGKKLQGHGVQAVPNPTLSPAQSSGCHLQEFPGHLQGWGFQTSLGSSRA</sequence>
<dbReference type="Proteomes" id="UP000796761">
    <property type="component" value="Unassembled WGS sequence"/>
</dbReference>
<dbReference type="EMBL" id="SWJQ01000759">
    <property type="protein sequence ID" value="TRZ11094.1"/>
    <property type="molecule type" value="Genomic_DNA"/>
</dbReference>
<feature type="region of interest" description="Disordered" evidence="1">
    <location>
        <begin position="1"/>
        <end position="152"/>
    </location>
</feature>
<evidence type="ECO:0000313" key="3">
    <source>
        <dbReference type="Proteomes" id="UP000796761"/>
    </source>
</evidence>
<organism evidence="2 3">
    <name type="scientific">Zosterops borbonicus</name>
    <dbReference type="NCBI Taxonomy" id="364589"/>
    <lineage>
        <taxon>Eukaryota</taxon>
        <taxon>Metazoa</taxon>
        <taxon>Chordata</taxon>
        <taxon>Craniata</taxon>
        <taxon>Vertebrata</taxon>
        <taxon>Euteleostomi</taxon>
        <taxon>Archelosauria</taxon>
        <taxon>Archosauria</taxon>
        <taxon>Dinosauria</taxon>
        <taxon>Saurischia</taxon>
        <taxon>Theropoda</taxon>
        <taxon>Coelurosauria</taxon>
        <taxon>Aves</taxon>
        <taxon>Neognathae</taxon>
        <taxon>Neoaves</taxon>
        <taxon>Telluraves</taxon>
        <taxon>Australaves</taxon>
        <taxon>Passeriformes</taxon>
        <taxon>Sylvioidea</taxon>
        <taxon>Zosteropidae</taxon>
        <taxon>Zosterops</taxon>
    </lineage>
</organism>
<protein>
    <submittedName>
        <fullName evidence="2">Uncharacterized protein</fullName>
    </submittedName>
</protein>
<accession>A0A8K1G3X1</accession>
<feature type="compositionally biased region" description="Polar residues" evidence="1">
    <location>
        <begin position="138"/>
        <end position="150"/>
    </location>
</feature>
<feature type="compositionally biased region" description="Basic and acidic residues" evidence="1">
    <location>
        <begin position="81"/>
        <end position="98"/>
    </location>
</feature>
<comment type="caution">
    <text evidence="2">The sequence shown here is derived from an EMBL/GenBank/DDBJ whole genome shotgun (WGS) entry which is preliminary data.</text>
</comment>
<evidence type="ECO:0000256" key="1">
    <source>
        <dbReference type="SAM" id="MobiDB-lite"/>
    </source>
</evidence>
<dbReference type="AlphaFoldDB" id="A0A8K1G3X1"/>
<proteinExistence type="predicted"/>
<feature type="compositionally biased region" description="Basic and acidic residues" evidence="1">
    <location>
        <begin position="1"/>
        <end position="20"/>
    </location>
</feature>